<name>A0AAE1AVD7_9GAST</name>
<accession>A0AAE1AVD7</accession>
<feature type="region of interest" description="Disordered" evidence="1">
    <location>
        <begin position="79"/>
        <end position="107"/>
    </location>
</feature>
<evidence type="ECO:0000313" key="3">
    <source>
        <dbReference type="Proteomes" id="UP001283361"/>
    </source>
</evidence>
<dbReference type="EMBL" id="JAWDGP010001105">
    <property type="protein sequence ID" value="KAK3794470.1"/>
    <property type="molecule type" value="Genomic_DNA"/>
</dbReference>
<dbReference type="Proteomes" id="UP001283361">
    <property type="component" value="Unassembled WGS sequence"/>
</dbReference>
<evidence type="ECO:0000256" key="1">
    <source>
        <dbReference type="SAM" id="MobiDB-lite"/>
    </source>
</evidence>
<proteinExistence type="predicted"/>
<dbReference type="AlphaFoldDB" id="A0AAE1AVD7"/>
<comment type="caution">
    <text evidence="2">The sequence shown here is derived from an EMBL/GenBank/DDBJ whole genome shotgun (WGS) entry which is preliminary data.</text>
</comment>
<keyword evidence="3" id="KW-1185">Reference proteome</keyword>
<protein>
    <submittedName>
        <fullName evidence="2">Uncharacterized protein</fullName>
    </submittedName>
</protein>
<evidence type="ECO:0000313" key="2">
    <source>
        <dbReference type="EMBL" id="KAK3794470.1"/>
    </source>
</evidence>
<gene>
    <name evidence="2" type="ORF">RRG08_003623</name>
</gene>
<organism evidence="2 3">
    <name type="scientific">Elysia crispata</name>
    <name type="common">lettuce slug</name>
    <dbReference type="NCBI Taxonomy" id="231223"/>
    <lineage>
        <taxon>Eukaryota</taxon>
        <taxon>Metazoa</taxon>
        <taxon>Spiralia</taxon>
        <taxon>Lophotrochozoa</taxon>
        <taxon>Mollusca</taxon>
        <taxon>Gastropoda</taxon>
        <taxon>Heterobranchia</taxon>
        <taxon>Euthyneura</taxon>
        <taxon>Panpulmonata</taxon>
        <taxon>Sacoglossa</taxon>
        <taxon>Placobranchoidea</taxon>
        <taxon>Plakobranchidae</taxon>
        <taxon>Elysia</taxon>
    </lineage>
</organism>
<sequence>MHTSRRRQSVWAWPSGLAGTYPSSDFVYDYTEASELLFRGGKSIRVTTFAFLYLRFRFDDPGLVRLDLPQPRMCRFNTLTEKTGGPVDSPAKRGRSTEQNFQDDVHRTDQQHHNYTCIKHELDLTAAASYSSELLHFTVTEPDGCLREANMSSTTSMPCTG</sequence>
<reference evidence="2" key="1">
    <citation type="journal article" date="2023" name="G3 (Bethesda)">
        <title>A reference genome for the long-term kleptoplast-retaining sea slug Elysia crispata morphotype clarki.</title>
        <authorList>
            <person name="Eastman K.E."/>
            <person name="Pendleton A.L."/>
            <person name="Shaikh M.A."/>
            <person name="Suttiyut T."/>
            <person name="Ogas R."/>
            <person name="Tomko P."/>
            <person name="Gavelis G."/>
            <person name="Widhalm J.R."/>
            <person name="Wisecaver J.H."/>
        </authorList>
    </citation>
    <scope>NUCLEOTIDE SEQUENCE</scope>
    <source>
        <strain evidence="2">ECLA1</strain>
    </source>
</reference>